<dbReference type="EMBL" id="JPKZ01003266">
    <property type="protein sequence ID" value="KHN72267.1"/>
    <property type="molecule type" value="Genomic_DNA"/>
</dbReference>
<comment type="caution">
    <text evidence="2">The sequence shown here is derived from an EMBL/GenBank/DDBJ whole genome shotgun (WGS) entry which is preliminary data.</text>
</comment>
<sequence length="138" mass="15788">MILHSSVLVGYSRELSSNIPPPLYQFNQLAVLPFAVAFVDVLYVHLMLEMFEISKCSRARNIRSFQFAMTILSNRPQVFCSSLCLPPYLQSRKYHFVRYVMEHFVVCPNFVTPSSIFTSGVCKRMGTHIEGLLCDIIS</sequence>
<dbReference type="Proteomes" id="UP000031036">
    <property type="component" value="Unassembled WGS sequence"/>
</dbReference>
<keyword evidence="1" id="KW-1133">Transmembrane helix</keyword>
<reference evidence="2 3" key="1">
    <citation type="submission" date="2014-11" db="EMBL/GenBank/DDBJ databases">
        <title>Genetic blueprint of the zoonotic pathogen Toxocara canis.</title>
        <authorList>
            <person name="Zhu X.-Q."/>
            <person name="Korhonen P.K."/>
            <person name="Cai H."/>
            <person name="Young N.D."/>
            <person name="Nejsum P."/>
            <person name="von Samson-Himmelstjerna G."/>
            <person name="Boag P.R."/>
            <person name="Tan P."/>
            <person name="Li Q."/>
            <person name="Min J."/>
            <person name="Yang Y."/>
            <person name="Wang X."/>
            <person name="Fang X."/>
            <person name="Hall R.S."/>
            <person name="Hofmann A."/>
            <person name="Sternberg P.W."/>
            <person name="Jex A.R."/>
            <person name="Gasser R.B."/>
        </authorList>
    </citation>
    <scope>NUCLEOTIDE SEQUENCE [LARGE SCALE GENOMIC DNA]</scope>
    <source>
        <strain evidence="2">PN_DK_2014</strain>
    </source>
</reference>
<organism evidence="2 3">
    <name type="scientific">Toxocara canis</name>
    <name type="common">Canine roundworm</name>
    <dbReference type="NCBI Taxonomy" id="6265"/>
    <lineage>
        <taxon>Eukaryota</taxon>
        <taxon>Metazoa</taxon>
        <taxon>Ecdysozoa</taxon>
        <taxon>Nematoda</taxon>
        <taxon>Chromadorea</taxon>
        <taxon>Rhabditida</taxon>
        <taxon>Spirurina</taxon>
        <taxon>Ascaridomorpha</taxon>
        <taxon>Ascaridoidea</taxon>
        <taxon>Toxocaridae</taxon>
        <taxon>Toxocara</taxon>
    </lineage>
</organism>
<evidence type="ECO:0000313" key="2">
    <source>
        <dbReference type="EMBL" id="KHN72267.1"/>
    </source>
</evidence>
<dbReference type="AlphaFoldDB" id="A0A0B2UT53"/>
<protein>
    <submittedName>
        <fullName evidence="2">Uncharacterized protein</fullName>
    </submittedName>
</protein>
<keyword evidence="1" id="KW-0472">Membrane</keyword>
<name>A0A0B2UT53_TOXCA</name>
<accession>A0A0B2UT53</accession>
<keyword evidence="3" id="KW-1185">Reference proteome</keyword>
<evidence type="ECO:0000313" key="3">
    <source>
        <dbReference type="Proteomes" id="UP000031036"/>
    </source>
</evidence>
<proteinExistence type="predicted"/>
<gene>
    <name evidence="2" type="ORF">Tcan_00934</name>
</gene>
<evidence type="ECO:0000256" key="1">
    <source>
        <dbReference type="SAM" id="Phobius"/>
    </source>
</evidence>
<feature type="transmembrane region" description="Helical" evidence="1">
    <location>
        <begin position="30"/>
        <end position="48"/>
    </location>
</feature>
<feature type="non-terminal residue" evidence="2">
    <location>
        <position position="138"/>
    </location>
</feature>
<keyword evidence="1" id="KW-0812">Transmembrane</keyword>